<reference evidence="5 6" key="1">
    <citation type="submission" date="2017-11" db="EMBL/GenBank/DDBJ databases">
        <title>Complete genome sequence of Herbaspirillum rubrisubalbicans DSM 11543.</title>
        <authorList>
            <person name="Chen M."/>
            <person name="An Q."/>
        </authorList>
    </citation>
    <scope>NUCLEOTIDE SEQUENCE [LARGE SCALE GENOMIC DNA]</scope>
    <source>
        <strain evidence="5 6">DSM 11543</strain>
    </source>
</reference>
<dbReference type="InterPro" id="IPR001173">
    <property type="entry name" value="Glyco_trans_2-like"/>
</dbReference>
<dbReference type="Gene3D" id="3.90.550.10">
    <property type="entry name" value="Spore Coat Polysaccharide Biosynthesis Protein SpsA, Chain A"/>
    <property type="match status" value="1"/>
</dbReference>
<comment type="similarity">
    <text evidence="1">Belongs to the glycosyltransferase 2 family.</text>
</comment>
<feature type="domain" description="Glycosyltransferase 2-like" evidence="4">
    <location>
        <begin position="7"/>
        <end position="165"/>
    </location>
</feature>
<dbReference type="InterPro" id="IPR050834">
    <property type="entry name" value="Glycosyltransf_2"/>
</dbReference>
<dbReference type="Proteomes" id="UP000269199">
    <property type="component" value="Chromosome"/>
</dbReference>
<dbReference type="PANTHER" id="PTHR43685:SF5">
    <property type="entry name" value="GLYCOSYLTRANSFERASE EPSE-RELATED"/>
    <property type="match status" value="1"/>
</dbReference>
<dbReference type="Pfam" id="PF00535">
    <property type="entry name" value="Glycos_transf_2"/>
    <property type="match status" value="1"/>
</dbReference>
<sequence length="328" mass="37065">MSGVLVTVLLPVYNGANDVVQAVDSILKQSFTDFELLIINDGSKDNSAEVLDAIKDPRIRLIHQENMGLAATLNRGMQLARGTYIARQDQDDLSHPQRLQMQLEYMEAHPECILLGSAAEIWVQDQPSDRVHQHPVDHATLSFDLLFNNPFVHSSVMMNRERVLQAGGYSTDRERQPPEDYELWSRLARIGRVANLAEILLVYREVPQSMSRSGPNPFLDKLVTISAENLALANGMTVPNQDCIDAAAFTHSALHRLSHRPSLRRMQALINGAAQAIALKFDTPDVVARGRGRSDILKYQYMLHFTDTQWLKPWLSRIRAIIRKIVKR</sequence>
<evidence type="ECO:0000256" key="1">
    <source>
        <dbReference type="ARBA" id="ARBA00006739"/>
    </source>
</evidence>
<dbReference type="AlphaFoldDB" id="A0AAD0XE74"/>
<dbReference type="EMBL" id="CP024996">
    <property type="protein sequence ID" value="AYR22731.1"/>
    <property type="molecule type" value="Genomic_DNA"/>
</dbReference>
<dbReference type="InterPro" id="IPR029044">
    <property type="entry name" value="Nucleotide-diphossugar_trans"/>
</dbReference>
<dbReference type="GO" id="GO:0016757">
    <property type="term" value="F:glycosyltransferase activity"/>
    <property type="evidence" value="ECO:0007669"/>
    <property type="project" value="UniProtKB-KW"/>
</dbReference>
<protein>
    <submittedName>
        <fullName evidence="5">Glycosyltransferase family 2 protein</fullName>
    </submittedName>
</protein>
<evidence type="ECO:0000256" key="2">
    <source>
        <dbReference type="ARBA" id="ARBA00022676"/>
    </source>
</evidence>
<keyword evidence="2" id="KW-0328">Glycosyltransferase</keyword>
<accession>A0AAD0XE74</accession>
<dbReference type="CDD" id="cd00761">
    <property type="entry name" value="Glyco_tranf_GTA_type"/>
    <property type="match status" value="1"/>
</dbReference>
<name>A0AAD0XE74_9BURK</name>
<evidence type="ECO:0000313" key="6">
    <source>
        <dbReference type="Proteomes" id="UP000269199"/>
    </source>
</evidence>
<dbReference type="SUPFAM" id="SSF53448">
    <property type="entry name" value="Nucleotide-diphospho-sugar transferases"/>
    <property type="match status" value="1"/>
</dbReference>
<keyword evidence="3" id="KW-0808">Transferase</keyword>
<evidence type="ECO:0000256" key="3">
    <source>
        <dbReference type="ARBA" id="ARBA00022679"/>
    </source>
</evidence>
<evidence type="ECO:0000259" key="4">
    <source>
        <dbReference type="Pfam" id="PF00535"/>
    </source>
</evidence>
<proteinExistence type="inferred from homology"/>
<organism evidence="5 6">
    <name type="scientific">Herbaspirillum rubrisubalbicans</name>
    <dbReference type="NCBI Taxonomy" id="80842"/>
    <lineage>
        <taxon>Bacteria</taxon>
        <taxon>Pseudomonadati</taxon>
        <taxon>Pseudomonadota</taxon>
        <taxon>Betaproteobacteria</taxon>
        <taxon>Burkholderiales</taxon>
        <taxon>Oxalobacteraceae</taxon>
        <taxon>Herbaspirillum</taxon>
    </lineage>
</organism>
<dbReference type="RefSeq" id="WP_061790454.1">
    <property type="nucleotide sequence ID" value="NZ_CP024996.1"/>
</dbReference>
<dbReference type="PANTHER" id="PTHR43685">
    <property type="entry name" value="GLYCOSYLTRANSFERASE"/>
    <property type="match status" value="1"/>
</dbReference>
<evidence type="ECO:0000313" key="5">
    <source>
        <dbReference type="EMBL" id="AYR22731.1"/>
    </source>
</evidence>
<gene>
    <name evidence="5" type="ORF">RC54_02355</name>
</gene>